<reference evidence="2" key="1">
    <citation type="submission" date="2016-10" db="EMBL/GenBank/DDBJ databases">
        <title>Sequence of Gallionella enrichment culture.</title>
        <authorList>
            <person name="Poehlein A."/>
            <person name="Muehling M."/>
            <person name="Daniel R."/>
        </authorList>
    </citation>
    <scope>NUCLEOTIDE SEQUENCE</scope>
</reference>
<protein>
    <recommendedName>
        <fullName evidence="3">DUF4233 domain-containing protein</fullName>
    </recommendedName>
</protein>
<name>A0A1J5RCK2_9ZZZZ</name>
<keyword evidence="1" id="KW-1133">Transmembrane helix</keyword>
<feature type="transmembrane region" description="Helical" evidence="1">
    <location>
        <begin position="62"/>
        <end position="81"/>
    </location>
</feature>
<dbReference type="EMBL" id="MLJW01000515">
    <property type="protein sequence ID" value="OIQ85861.1"/>
    <property type="molecule type" value="Genomic_DNA"/>
</dbReference>
<feature type="transmembrane region" description="Helical" evidence="1">
    <location>
        <begin position="93"/>
        <end position="122"/>
    </location>
</feature>
<keyword evidence="1" id="KW-0472">Membrane</keyword>
<sequence length="145" mass="15021">MTTPPADDPADSQAGAALPEVRVVRKRAATVQFTQTILVLEAFVVLFATLVAFGLRVAPSSTIWTTGGVLTVTLLILSGLMGRPGGYVVGSVVQVVVLASGLVVTAMIVIGGVFAALWVVALRLGGRIDRERAEWDAAHPGQVSA</sequence>
<accession>A0A1J5RCK2</accession>
<gene>
    <name evidence="2" type="ORF">GALL_322820</name>
</gene>
<keyword evidence="1" id="KW-0812">Transmembrane</keyword>
<evidence type="ECO:0008006" key="3">
    <source>
        <dbReference type="Google" id="ProtNLM"/>
    </source>
</evidence>
<organism evidence="2">
    <name type="scientific">mine drainage metagenome</name>
    <dbReference type="NCBI Taxonomy" id="410659"/>
    <lineage>
        <taxon>unclassified sequences</taxon>
        <taxon>metagenomes</taxon>
        <taxon>ecological metagenomes</taxon>
    </lineage>
</organism>
<evidence type="ECO:0000313" key="2">
    <source>
        <dbReference type="EMBL" id="OIQ85861.1"/>
    </source>
</evidence>
<proteinExistence type="predicted"/>
<dbReference type="AlphaFoldDB" id="A0A1J5RCK2"/>
<dbReference type="InterPro" id="IPR025327">
    <property type="entry name" value="DUF4233"/>
</dbReference>
<feature type="transmembrane region" description="Helical" evidence="1">
    <location>
        <begin position="33"/>
        <end position="55"/>
    </location>
</feature>
<dbReference type="Pfam" id="PF14017">
    <property type="entry name" value="DUF4233"/>
    <property type="match status" value="1"/>
</dbReference>
<evidence type="ECO:0000256" key="1">
    <source>
        <dbReference type="SAM" id="Phobius"/>
    </source>
</evidence>
<comment type="caution">
    <text evidence="2">The sequence shown here is derived from an EMBL/GenBank/DDBJ whole genome shotgun (WGS) entry which is preliminary data.</text>
</comment>